<reference evidence="1 2" key="1">
    <citation type="submission" date="2015-07" db="EMBL/GenBank/DDBJ databases">
        <title>Genome analysis of myxobacterium Chondromyces crocatus Cm c5 reveals a high potential for natural compound synthesis and the genetic basis for the loss of fruiting body formation.</title>
        <authorList>
            <person name="Zaburannyi N."/>
            <person name="Bunk B."/>
            <person name="Maier J."/>
            <person name="Overmann J."/>
            <person name="Mueller R."/>
        </authorList>
    </citation>
    <scope>NUCLEOTIDE SEQUENCE [LARGE SCALE GENOMIC DNA]</scope>
    <source>
        <strain evidence="1 2">Cm c5</strain>
    </source>
</reference>
<keyword evidence="2" id="KW-1185">Reference proteome</keyword>
<dbReference type="Gene3D" id="2.60.20.10">
    <property type="entry name" value="Crystallins"/>
    <property type="match status" value="1"/>
</dbReference>
<accession>A0A0K1ECN0</accession>
<dbReference type="EMBL" id="CP012159">
    <property type="protein sequence ID" value="AKT38338.1"/>
    <property type="molecule type" value="Genomic_DNA"/>
</dbReference>
<name>A0A0K1ECN0_CHOCO</name>
<dbReference type="KEGG" id="ccro:CMC5_024830"/>
<proteinExistence type="predicted"/>
<dbReference type="Proteomes" id="UP000067626">
    <property type="component" value="Chromosome"/>
</dbReference>
<dbReference type="AlphaFoldDB" id="A0A0K1ECN0"/>
<evidence type="ECO:0000313" key="1">
    <source>
        <dbReference type="EMBL" id="AKT38338.1"/>
    </source>
</evidence>
<gene>
    <name evidence="1" type="ORF">CMC5_024830</name>
</gene>
<evidence type="ECO:0000313" key="2">
    <source>
        <dbReference type="Proteomes" id="UP000067626"/>
    </source>
</evidence>
<sequence>MNTTVHMPTALIAATFVGGCIVADAESADDDRRSVADLEFKHCAIETSSRTADQADVRPASRAPECFRTFSQALQFATSGRVQLPLEAVLEDLDEAVGSLDAPGLDGTYVIGIEYDDANFRGSTKTYFGDTTCDGTERFVSWVGEEWNDRISSARAYSECNHSYHYEHINFGGAIMDCGSSCNYIGDALNDETSSIRWTN</sequence>
<dbReference type="InterPro" id="IPR011024">
    <property type="entry name" value="G_crystallin-like"/>
</dbReference>
<dbReference type="RefSeq" id="WP_156338513.1">
    <property type="nucleotide sequence ID" value="NZ_CP012159.1"/>
</dbReference>
<dbReference type="OrthoDB" id="5123238at2"/>
<protein>
    <submittedName>
        <fullName evidence="1">Uncharacterized protein</fullName>
    </submittedName>
</protein>
<dbReference type="SUPFAM" id="SSF49695">
    <property type="entry name" value="gamma-Crystallin-like"/>
    <property type="match status" value="1"/>
</dbReference>
<organism evidence="1 2">
    <name type="scientific">Chondromyces crocatus</name>
    <dbReference type="NCBI Taxonomy" id="52"/>
    <lineage>
        <taxon>Bacteria</taxon>
        <taxon>Pseudomonadati</taxon>
        <taxon>Myxococcota</taxon>
        <taxon>Polyangia</taxon>
        <taxon>Polyangiales</taxon>
        <taxon>Polyangiaceae</taxon>
        <taxon>Chondromyces</taxon>
    </lineage>
</organism>